<keyword evidence="1" id="KW-0732">Signal</keyword>
<dbReference type="EMBL" id="ARQD01000002">
    <property type="protein sequence ID" value="KIX85168.1"/>
    <property type="molecule type" value="Genomic_DNA"/>
</dbReference>
<evidence type="ECO:0000256" key="1">
    <source>
        <dbReference type="SAM" id="SignalP"/>
    </source>
</evidence>
<dbReference type="AlphaFoldDB" id="A0A0D2JLE8"/>
<keyword evidence="3" id="KW-1185">Reference proteome</keyword>
<gene>
    <name evidence="2" type="ORF">J120_02395</name>
</gene>
<sequence>MISKHLVHKIAFCAMLAIPYNPLYAAQKSVVNTVSNTYSHLLAKHILPARLLENNTLPRIAYFILGTVAVITAKKIANSFATRITDARLKTLVDKYNAWKNNSANKYAALQDLLQEWNRTIPHLKFYHYWGDIEQYSTKWTLTSRTSFIRRVVWSILDYAGQEPTRLDKVDNLLTLLLSYIDKNIINSSMKDCFHTIMPHNRNIVNGVLESKFINQGAAVRKLLQGKELTITFHWWGLDLYPEVIDDPF</sequence>
<dbReference type="Proteomes" id="UP000032214">
    <property type="component" value="Unassembled WGS sequence"/>
</dbReference>
<feature type="chain" id="PRO_5002256144" evidence="1">
    <location>
        <begin position="26"/>
        <end position="249"/>
    </location>
</feature>
<accession>A0A0D2JLE8</accession>
<organism evidence="2 3">
    <name type="scientific">candidate division TM6 bacterium JCVI TM6SC1</name>
    <dbReference type="NCBI Taxonomy" id="1306947"/>
    <lineage>
        <taxon>Bacteria</taxon>
        <taxon>Candidatus Babelota</taxon>
        <taxon>Vermiphilus</taxon>
    </lineage>
</organism>
<evidence type="ECO:0000313" key="3">
    <source>
        <dbReference type="Proteomes" id="UP000032214"/>
    </source>
</evidence>
<dbReference type="STRING" id="1306947.J120_02395"/>
<feature type="signal peptide" evidence="1">
    <location>
        <begin position="1"/>
        <end position="25"/>
    </location>
</feature>
<reference evidence="2 3" key="1">
    <citation type="journal article" date="2013" name="Proc. Natl. Acad. Sci. U.S.A.">
        <title>Candidate phylum TM6 genome recovered from a hospital sink biofilm provides genomic insights into this uncultivated phylum.</title>
        <authorList>
            <person name="McLean J.S."/>
            <person name="Lombardo M.J."/>
            <person name="Badger J.H."/>
            <person name="Edlund A."/>
            <person name="Novotny M."/>
            <person name="Yee-Greenbaum J."/>
            <person name="Vyahhi N."/>
            <person name="Hall A.P."/>
            <person name="Yang Y."/>
            <person name="Dupont C.L."/>
            <person name="Ziegler M.G."/>
            <person name="Chitsaz H."/>
            <person name="Allen A.E."/>
            <person name="Yooseph S."/>
            <person name="Tesler G."/>
            <person name="Pevzner P.A."/>
            <person name="Friedman R.M."/>
            <person name="Nealson K.H."/>
            <person name="Venter J.C."/>
            <person name="Lasken R.S."/>
        </authorList>
    </citation>
    <scope>NUCLEOTIDE SEQUENCE [LARGE SCALE GENOMIC DNA]</scope>
    <source>
        <strain evidence="2 3">TM6SC1</strain>
    </source>
</reference>
<name>A0A0D2JLE8_9BACT</name>
<comment type="caution">
    <text evidence="2">The sequence shown here is derived from an EMBL/GenBank/DDBJ whole genome shotgun (WGS) entry which is preliminary data.</text>
</comment>
<protein>
    <submittedName>
        <fullName evidence="2">Uncharacterized protein</fullName>
    </submittedName>
</protein>
<evidence type="ECO:0000313" key="2">
    <source>
        <dbReference type="EMBL" id="KIX85168.1"/>
    </source>
</evidence>
<proteinExistence type="predicted"/>